<organism evidence="2 3">
    <name type="scientific">Pseudaestuariivita atlantica</name>
    <dbReference type="NCBI Taxonomy" id="1317121"/>
    <lineage>
        <taxon>Bacteria</taxon>
        <taxon>Pseudomonadati</taxon>
        <taxon>Pseudomonadota</taxon>
        <taxon>Alphaproteobacteria</taxon>
        <taxon>Rhodobacterales</taxon>
        <taxon>Paracoccaceae</taxon>
        <taxon>Pseudaestuariivita</taxon>
    </lineage>
</organism>
<dbReference type="GO" id="GO:0051920">
    <property type="term" value="F:peroxiredoxin activity"/>
    <property type="evidence" value="ECO:0007669"/>
    <property type="project" value="InterPro"/>
</dbReference>
<accession>A0A0L1JL42</accession>
<dbReference type="EMBL" id="AQQZ01000009">
    <property type="protein sequence ID" value="KNG92471.1"/>
    <property type="molecule type" value="Genomic_DNA"/>
</dbReference>
<dbReference type="Gene3D" id="1.20.1290.10">
    <property type="entry name" value="AhpD-like"/>
    <property type="match status" value="1"/>
</dbReference>
<evidence type="ECO:0000313" key="2">
    <source>
        <dbReference type="EMBL" id="KNG92471.1"/>
    </source>
</evidence>
<dbReference type="SUPFAM" id="SSF69118">
    <property type="entry name" value="AhpD-like"/>
    <property type="match status" value="1"/>
</dbReference>
<comment type="caution">
    <text evidence="2">The sequence shown here is derived from an EMBL/GenBank/DDBJ whole genome shotgun (WGS) entry which is preliminary data.</text>
</comment>
<dbReference type="InterPro" id="IPR029032">
    <property type="entry name" value="AhpD-like"/>
</dbReference>
<keyword evidence="3" id="KW-1185">Reference proteome</keyword>
<evidence type="ECO:0000259" key="1">
    <source>
        <dbReference type="Pfam" id="PF02627"/>
    </source>
</evidence>
<dbReference type="PATRIC" id="fig|1317121.7.peg.4307"/>
<gene>
    <name evidence="2" type="ORF">ATO11_17865</name>
</gene>
<evidence type="ECO:0000313" key="3">
    <source>
        <dbReference type="Proteomes" id="UP000036938"/>
    </source>
</evidence>
<dbReference type="STRING" id="1317121.ATO11_17865"/>
<protein>
    <recommendedName>
        <fullName evidence="1">Carboxymuconolactone decarboxylase-like domain-containing protein</fullName>
    </recommendedName>
</protein>
<dbReference type="InterPro" id="IPR003779">
    <property type="entry name" value="CMD-like"/>
</dbReference>
<name>A0A0L1JL42_9RHOB</name>
<feature type="domain" description="Carboxymuconolactone decarboxylase-like" evidence="1">
    <location>
        <begin position="41"/>
        <end position="120"/>
    </location>
</feature>
<dbReference type="OrthoDB" id="9801400at2"/>
<reference evidence="2 3" key="1">
    <citation type="journal article" date="2015" name="Int. J. Syst. Evol. Microbiol.">
        <title>Aestuariivita atlantica sp. nov., isolated from deep sea sediment of the Atlantic Ocean.</title>
        <authorList>
            <person name="Li G."/>
            <person name="Lai Q."/>
            <person name="Du Y."/>
            <person name="Liu X."/>
            <person name="Sun F."/>
            <person name="Shao Z."/>
        </authorList>
    </citation>
    <scope>NUCLEOTIDE SEQUENCE [LARGE SCALE GENOMIC DNA]</scope>
    <source>
        <strain evidence="2 3">22II-S11-z3</strain>
    </source>
</reference>
<dbReference type="Proteomes" id="UP000036938">
    <property type="component" value="Unassembled WGS sequence"/>
</dbReference>
<sequence length="129" mass="14104">MTTQNPFEEMMRQWSEAMQGAMKDFAPDKLAEMWPVMPKDMMEQMMGKGISPDGLDAKSRLLITLTGLTCQGAQNELALRQTVRHAAEAGATSQEIIETIALAGAFAGLPAMTRATEIARAQLETRDTT</sequence>
<proteinExistence type="predicted"/>
<dbReference type="AlphaFoldDB" id="A0A0L1JL42"/>
<dbReference type="Pfam" id="PF02627">
    <property type="entry name" value="CMD"/>
    <property type="match status" value="1"/>
</dbReference>
<dbReference type="RefSeq" id="WP_050532273.1">
    <property type="nucleotide sequence ID" value="NZ_AQQZ01000009.1"/>
</dbReference>